<keyword evidence="1" id="KW-0812">Transmembrane</keyword>
<gene>
    <name evidence="4" type="ORF">EO244_12785</name>
</gene>
<dbReference type="PANTHER" id="PTHR30273">
    <property type="entry name" value="PERIPLASMIC SIGNAL SENSOR AND SIGMA FACTOR ACTIVATOR FECR-RELATED"/>
    <property type="match status" value="1"/>
</dbReference>
<dbReference type="RefSeq" id="WP_129255074.1">
    <property type="nucleotide sequence ID" value="NZ_SAXA01000012.1"/>
</dbReference>
<dbReference type="InterPro" id="IPR032508">
    <property type="entry name" value="FecR_C"/>
</dbReference>
<dbReference type="EMBL" id="SAXA01000012">
    <property type="protein sequence ID" value="RXQ90973.1"/>
    <property type="molecule type" value="Genomic_DNA"/>
</dbReference>
<sequence length="399" mass="46110">MMSTTKAHIKISKLIYKEKSNLLSISETDFLNAWKNESEQNRSIYERLSEDLDLDSKKKEYNQIDSEQAWKKLEPQLKSETKVRTLFKEFVRYAAVLILPLAIGGYLVYNAIDSVETYEEVLVDNITPGTQKATLILSNGETIDLEDQQNRLITTTEGDQLKNSDHKLSYDSEHLAEMKIKWHRLLVPKGGEYQLQLSDGTQVWLNSDSELKYTDRFIGKDRIVYLKGEAYFDVAKDKEHAFIVQTNRMDVKVYGTEFNVMAYDDEELTQTTLVEGSVGVHLKNESGIVEKMMLEPNMQVAYNKGTLKGELRTVKTSLYTGWKDGRFQFNDEDLGSIMRKLSRWYNVKVFFQNPSIQNIRFTGEMKRFEDFSTILNLLELGSNVEFEIKGDVLTVNQKI</sequence>
<name>A0A4Q1JKI2_9BACT</name>
<feature type="domain" description="FecR protein" evidence="2">
    <location>
        <begin position="187"/>
        <end position="278"/>
    </location>
</feature>
<dbReference type="OrthoDB" id="772265at2"/>
<feature type="domain" description="Protein FecR C-terminal" evidence="3">
    <location>
        <begin position="326"/>
        <end position="395"/>
    </location>
</feature>
<dbReference type="AlphaFoldDB" id="A0A4Q1JKI2"/>
<feature type="transmembrane region" description="Helical" evidence="1">
    <location>
        <begin position="90"/>
        <end position="109"/>
    </location>
</feature>
<keyword evidence="1" id="KW-0472">Membrane</keyword>
<dbReference type="GO" id="GO:0016989">
    <property type="term" value="F:sigma factor antagonist activity"/>
    <property type="evidence" value="ECO:0007669"/>
    <property type="project" value="TreeGrafter"/>
</dbReference>
<reference evidence="4 5" key="1">
    <citation type="submission" date="2019-01" db="EMBL/GenBank/DDBJ databases">
        <title>Ancylomarina salipaludis sp. nov., isolated from a salt marsh.</title>
        <authorList>
            <person name="Yoon J.-H."/>
        </authorList>
    </citation>
    <scope>NUCLEOTIDE SEQUENCE [LARGE SCALE GENOMIC DNA]</scope>
    <source>
        <strain evidence="4 5">SHSM-M15</strain>
    </source>
</reference>
<dbReference type="Pfam" id="PF04773">
    <property type="entry name" value="FecR"/>
    <property type="match status" value="1"/>
</dbReference>
<evidence type="ECO:0000256" key="1">
    <source>
        <dbReference type="SAM" id="Phobius"/>
    </source>
</evidence>
<evidence type="ECO:0000259" key="3">
    <source>
        <dbReference type="Pfam" id="PF16344"/>
    </source>
</evidence>
<evidence type="ECO:0000313" key="4">
    <source>
        <dbReference type="EMBL" id="RXQ90973.1"/>
    </source>
</evidence>
<organism evidence="4 5">
    <name type="scientific">Ancylomarina salipaludis</name>
    <dbReference type="NCBI Taxonomy" id="2501299"/>
    <lineage>
        <taxon>Bacteria</taxon>
        <taxon>Pseudomonadati</taxon>
        <taxon>Bacteroidota</taxon>
        <taxon>Bacteroidia</taxon>
        <taxon>Marinilabiliales</taxon>
        <taxon>Marinifilaceae</taxon>
        <taxon>Ancylomarina</taxon>
    </lineage>
</organism>
<dbReference type="InterPro" id="IPR006860">
    <property type="entry name" value="FecR"/>
</dbReference>
<dbReference type="Pfam" id="PF16344">
    <property type="entry name" value="FecR_C"/>
    <property type="match status" value="1"/>
</dbReference>
<dbReference type="Proteomes" id="UP000289703">
    <property type="component" value="Unassembled WGS sequence"/>
</dbReference>
<protein>
    <submittedName>
        <fullName evidence="4">FecR family protein</fullName>
    </submittedName>
</protein>
<dbReference type="InterPro" id="IPR012373">
    <property type="entry name" value="Ferrdict_sens_TM"/>
</dbReference>
<accession>A0A4Q1JKI2</accession>
<dbReference type="Gene3D" id="3.55.50.30">
    <property type="match status" value="1"/>
</dbReference>
<dbReference type="Gene3D" id="2.60.120.1440">
    <property type="match status" value="1"/>
</dbReference>
<evidence type="ECO:0000313" key="5">
    <source>
        <dbReference type="Proteomes" id="UP000289703"/>
    </source>
</evidence>
<keyword evidence="1" id="KW-1133">Transmembrane helix</keyword>
<proteinExistence type="predicted"/>
<keyword evidence="5" id="KW-1185">Reference proteome</keyword>
<evidence type="ECO:0000259" key="2">
    <source>
        <dbReference type="Pfam" id="PF04773"/>
    </source>
</evidence>
<dbReference type="PANTHER" id="PTHR30273:SF2">
    <property type="entry name" value="PROTEIN FECR"/>
    <property type="match status" value="1"/>
</dbReference>
<dbReference type="FunFam" id="2.60.120.1440:FF:000001">
    <property type="entry name" value="Putative anti-sigma factor"/>
    <property type="match status" value="1"/>
</dbReference>
<comment type="caution">
    <text evidence="4">The sequence shown here is derived from an EMBL/GenBank/DDBJ whole genome shotgun (WGS) entry which is preliminary data.</text>
</comment>